<protein>
    <submittedName>
        <fullName evidence="1">Uncharacterized protein</fullName>
    </submittedName>
</protein>
<reference evidence="1 2" key="1">
    <citation type="journal article" date="2019" name="Environ. Microbiol.">
        <title>Species interactions and distinct microbial communities in high Arctic permafrost affected cryosols are associated with the CH4 and CO2 gas fluxes.</title>
        <authorList>
            <person name="Altshuler I."/>
            <person name="Hamel J."/>
            <person name="Turney S."/>
            <person name="Magnuson E."/>
            <person name="Levesque R."/>
            <person name="Greer C."/>
            <person name="Whyte L.G."/>
        </authorList>
    </citation>
    <scope>NUCLEOTIDE SEQUENCE [LARGE SCALE GENOMIC DNA]</scope>
    <source>
        <strain evidence="1 2">42</strain>
    </source>
</reference>
<dbReference type="RefSeq" id="WP_140509413.1">
    <property type="nucleotide sequence ID" value="NZ_RCZH01000012.1"/>
</dbReference>
<name>A0A502EKY9_9FLAO</name>
<sequence length="92" mass="10522">MNATKEELIRFLEENVLTPTETNPDADITIKRKINLTRTRLNNQVSAEKVRQYFWSAMASDNGIDSYHKISNIGAPTFEDVRAEFKTLCGDK</sequence>
<proteinExistence type="predicted"/>
<dbReference type="OrthoDB" id="1363744at2"/>
<evidence type="ECO:0000313" key="2">
    <source>
        <dbReference type="Proteomes" id="UP000319700"/>
    </source>
</evidence>
<accession>A0A502EKY9</accession>
<gene>
    <name evidence="1" type="ORF">EAH81_17560</name>
</gene>
<comment type="caution">
    <text evidence="1">The sequence shown here is derived from an EMBL/GenBank/DDBJ whole genome shotgun (WGS) entry which is preliminary data.</text>
</comment>
<evidence type="ECO:0000313" key="1">
    <source>
        <dbReference type="EMBL" id="TPG37739.1"/>
    </source>
</evidence>
<keyword evidence="2" id="KW-1185">Reference proteome</keyword>
<dbReference type="EMBL" id="RCZH01000012">
    <property type="protein sequence ID" value="TPG37739.1"/>
    <property type="molecule type" value="Genomic_DNA"/>
</dbReference>
<organism evidence="1 2">
    <name type="scientific">Flavobacterium pectinovorum</name>
    <dbReference type="NCBI Taxonomy" id="29533"/>
    <lineage>
        <taxon>Bacteria</taxon>
        <taxon>Pseudomonadati</taxon>
        <taxon>Bacteroidota</taxon>
        <taxon>Flavobacteriia</taxon>
        <taxon>Flavobacteriales</taxon>
        <taxon>Flavobacteriaceae</taxon>
        <taxon>Flavobacterium</taxon>
    </lineage>
</organism>
<dbReference type="AlphaFoldDB" id="A0A502EKY9"/>
<dbReference type="Proteomes" id="UP000319700">
    <property type="component" value="Unassembled WGS sequence"/>
</dbReference>